<evidence type="ECO:0000313" key="1">
    <source>
        <dbReference type="EMBL" id="MCO6050860.1"/>
    </source>
</evidence>
<comment type="caution">
    <text evidence="1">The sequence shown here is derived from an EMBL/GenBank/DDBJ whole genome shotgun (WGS) entry which is preliminary data.</text>
</comment>
<proteinExistence type="predicted"/>
<keyword evidence="2" id="KW-1185">Reference proteome</keyword>
<accession>A0ABT1C7R1</accession>
<dbReference type="Proteomes" id="UP001205906">
    <property type="component" value="Unassembled WGS sequence"/>
</dbReference>
<dbReference type="RefSeq" id="WP_252819843.1">
    <property type="nucleotide sequence ID" value="NZ_JAMXQS010000006.1"/>
</dbReference>
<dbReference type="EMBL" id="JAMXQS010000006">
    <property type="protein sequence ID" value="MCO6050860.1"/>
    <property type="molecule type" value="Genomic_DNA"/>
</dbReference>
<evidence type="ECO:0000313" key="2">
    <source>
        <dbReference type="Proteomes" id="UP001205906"/>
    </source>
</evidence>
<organism evidence="1 2">
    <name type="scientific">Mesorhizobium liriopis</name>
    <dbReference type="NCBI Taxonomy" id="2953882"/>
    <lineage>
        <taxon>Bacteria</taxon>
        <taxon>Pseudomonadati</taxon>
        <taxon>Pseudomonadota</taxon>
        <taxon>Alphaproteobacteria</taxon>
        <taxon>Hyphomicrobiales</taxon>
        <taxon>Phyllobacteriaceae</taxon>
        <taxon>Mesorhizobium</taxon>
    </lineage>
</organism>
<dbReference type="InterPro" id="IPR017853">
    <property type="entry name" value="GH"/>
</dbReference>
<protein>
    <recommendedName>
        <fullName evidence="3">Arabinogalactan endo-beta-1,4-galactanase</fullName>
    </recommendedName>
</protein>
<dbReference type="Gene3D" id="3.20.20.80">
    <property type="entry name" value="Glycosidases"/>
    <property type="match status" value="1"/>
</dbReference>
<evidence type="ECO:0008006" key="3">
    <source>
        <dbReference type="Google" id="ProtNLM"/>
    </source>
</evidence>
<gene>
    <name evidence="1" type="ORF">NGM99_13835</name>
</gene>
<reference evidence="1 2" key="1">
    <citation type="submission" date="2022-06" db="EMBL/GenBank/DDBJ databases">
        <title>Mesorhizobium sp. strain RP14 Genome sequencing and assembly.</title>
        <authorList>
            <person name="Kim I."/>
        </authorList>
    </citation>
    <scope>NUCLEOTIDE SEQUENCE [LARGE SCALE GENOMIC DNA]</scope>
    <source>
        <strain evidence="2">RP14(2022)</strain>
    </source>
</reference>
<name>A0ABT1C7R1_9HYPH</name>
<sequence length="290" mass="33177">MFRSTIMAGFDCARLEWQNDLCLLTATDHVPERRMREHYELMKAHGVHTVRDGLPWWHPIEPRLQVAKDAGMEVIWDLDHYWRHPAPTDYAKRVAMAVQRVCPGQTFWVCFNENRLAGLLTPGQDQAEVVAKAKEIMRVLRANIYDVRLVTAEPAHIPDEIEAHAGLADQADVLGINIYPYHADWSIGEALRAMAARYPDRPLMITETGLHPGLDRKWEGIDCKAEWLRHVRGEVRGAQHWNRINVVGICLYPIVNTPSWNDPRERWDHGLIREDGSVDEALSAAMMEAA</sequence>
<dbReference type="SUPFAM" id="SSF51445">
    <property type="entry name" value="(Trans)glycosidases"/>
    <property type="match status" value="1"/>
</dbReference>